<dbReference type="Proteomes" id="UP000626844">
    <property type="component" value="Unassembled WGS sequence"/>
</dbReference>
<evidence type="ECO:0000313" key="2">
    <source>
        <dbReference type="Proteomes" id="UP000626844"/>
    </source>
</evidence>
<gene>
    <name evidence="1" type="ORF">IC621_02405</name>
</gene>
<reference evidence="1" key="1">
    <citation type="submission" date="2020-09" db="EMBL/GenBank/DDBJ databases">
        <title>A novel bacterium of genus Bacillus, isolated from South China Sea.</title>
        <authorList>
            <person name="Huang H."/>
            <person name="Mo K."/>
            <person name="Hu Y."/>
        </authorList>
    </citation>
    <scope>NUCLEOTIDE SEQUENCE</scope>
    <source>
        <strain evidence="1">IB182487</strain>
    </source>
</reference>
<comment type="caution">
    <text evidence="1">The sequence shown here is derived from an EMBL/GenBank/DDBJ whole genome shotgun (WGS) entry which is preliminary data.</text>
</comment>
<dbReference type="RefSeq" id="WP_191155367.1">
    <property type="nucleotide sequence ID" value="NZ_JACXAI010000002.1"/>
</dbReference>
<name>A0A926NJM6_9BACI</name>
<evidence type="ECO:0000313" key="1">
    <source>
        <dbReference type="EMBL" id="MBD1379071.1"/>
    </source>
</evidence>
<accession>A0A926NJM6</accession>
<keyword evidence="2" id="KW-1185">Reference proteome</keyword>
<sequence>MYADNQFLTALANKLMEMSENCIDVDTQLELNELIEKTVEQISVQSK</sequence>
<dbReference type="EMBL" id="JACXAI010000002">
    <property type="protein sequence ID" value="MBD1379071.1"/>
    <property type="molecule type" value="Genomic_DNA"/>
</dbReference>
<organism evidence="1 2">
    <name type="scientific">Metabacillus arenae</name>
    <dbReference type="NCBI Taxonomy" id="2771434"/>
    <lineage>
        <taxon>Bacteria</taxon>
        <taxon>Bacillati</taxon>
        <taxon>Bacillota</taxon>
        <taxon>Bacilli</taxon>
        <taxon>Bacillales</taxon>
        <taxon>Bacillaceae</taxon>
        <taxon>Metabacillus</taxon>
    </lineage>
</organism>
<proteinExistence type="predicted"/>
<protein>
    <submittedName>
        <fullName evidence="1">Uncharacterized protein</fullName>
    </submittedName>
</protein>
<dbReference type="AlphaFoldDB" id="A0A926NJM6"/>